<gene>
    <name evidence="4" type="ORF">O3M35_005493</name>
</gene>
<dbReference type="Proteomes" id="UP001461498">
    <property type="component" value="Unassembled WGS sequence"/>
</dbReference>
<dbReference type="GO" id="GO:0005576">
    <property type="term" value="C:extracellular region"/>
    <property type="evidence" value="ECO:0007669"/>
    <property type="project" value="UniProtKB-SubCell"/>
</dbReference>
<name>A0AAW1DIV3_9HEMI</name>
<dbReference type="Gene3D" id="1.10.238.270">
    <property type="match status" value="1"/>
</dbReference>
<dbReference type="AlphaFoldDB" id="A0AAW1DIV3"/>
<dbReference type="EMBL" id="JAPXFL010000002">
    <property type="protein sequence ID" value="KAK9510781.1"/>
    <property type="molecule type" value="Genomic_DNA"/>
</dbReference>
<comment type="caution">
    <text evidence="4">The sequence shown here is derived from an EMBL/GenBank/DDBJ whole genome shotgun (WGS) entry which is preliminary data.</text>
</comment>
<proteinExistence type="inferred from homology"/>
<evidence type="ECO:0000256" key="1">
    <source>
        <dbReference type="ARBA" id="ARBA00004613"/>
    </source>
</evidence>
<organism evidence="4 5">
    <name type="scientific">Rhynocoris fuscipes</name>
    <dbReference type="NCBI Taxonomy" id="488301"/>
    <lineage>
        <taxon>Eukaryota</taxon>
        <taxon>Metazoa</taxon>
        <taxon>Ecdysozoa</taxon>
        <taxon>Arthropoda</taxon>
        <taxon>Hexapoda</taxon>
        <taxon>Insecta</taxon>
        <taxon>Pterygota</taxon>
        <taxon>Neoptera</taxon>
        <taxon>Paraneoptera</taxon>
        <taxon>Hemiptera</taxon>
        <taxon>Heteroptera</taxon>
        <taxon>Panheteroptera</taxon>
        <taxon>Cimicomorpha</taxon>
        <taxon>Reduviidae</taxon>
        <taxon>Harpactorinae</taxon>
        <taxon>Harpactorini</taxon>
        <taxon>Rhynocoris</taxon>
    </lineage>
</organism>
<keyword evidence="5" id="KW-1185">Reference proteome</keyword>
<dbReference type="PANTHER" id="PTHR21066">
    <property type="entry name" value="ODORANT-BINDING PROTEIN 59A-RELATED"/>
    <property type="match status" value="1"/>
</dbReference>
<evidence type="ECO:0000256" key="2">
    <source>
        <dbReference type="ARBA" id="ARBA00008098"/>
    </source>
</evidence>
<dbReference type="PANTHER" id="PTHR21066:SF17">
    <property type="entry name" value="AGAP011368-PA"/>
    <property type="match status" value="1"/>
</dbReference>
<comment type="similarity">
    <text evidence="2">Belongs to the PBP/GOBP family.</text>
</comment>
<comment type="subcellular location">
    <subcellularLocation>
        <location evidence="1">Secreted</location>
    </subcellularLocation>
</comment>
<dbReference type="InterPro" id="IPR052295">
    <property type="entry name" value="Odorant-binding_protein"/>
</dbReference>
<sequence length="282" mass="33704">MMFGKVIMFPVSIITTIMYLDVINSSIMQPSHYYYDYVDVLMESNIKIKREVEDEEKIEITEKETNSGEIDSMTEIETVTGKPMIPHYCRMSHKYHVPIHKTCCGESSILLEFNNLTDPSRRTIKFNCRRDIDDQFYDAFHEAGKMSEAEQCERHRDLDTKRHYCMHECIMKNKKMLLDEDGSVDFIVIRGEVERIWSEEEWKRRTLLKAVDICERYNYDTTWRDNPEELRCNPQSMELMNCLWKEIELNCPEEQKSSKRFCSKLRTRISMDKTRVQTLIEH</sequence>
<keyword evidence="3" id="KW-0964">Secreted</keyword>
<evidence type="ECO:0000313" key="5">
    <source>
        <dbReference type="Proteomes" id="UP001461498"/>
    </source>
</evidence>
<accession>A0AAW1DIV3</accession>
<reference evidence="4 5" key="1">
    <citation type="submission" date="2022-12" db="EMBL/GenBank/DDBJ databases">
        <title>Chromosome-level genome assembly of true bugs.</title>
        <authorList>
            <person name="Ma L."/>
            <person name="Li H."/>
        </authorList>
    </citation>
    <scope>NUCLEOTIDE SEQUENCE [LARGE SCALE GENOMIC DNA]</scope>
    <source>
        <strain evidence="4">Lab_2022b</strain>
    </source>
</reference>
<evidence type="ECO:0000313" key="4">
    <source>
        <dbReference type="EMBL" id="KAK9510781.1"/>
    </source>
</evidence>
<protein>
    <submittedName>
        <fullName evidence="4">Uncharacterized protein</fullName>
    </submittedName>
</protein>
<evidence type="ECO:0000256" key="3">
    <source>
        <dbReference type="ARBA" id="ARBA00022525"/>
    </source>
</evidence>